<dbReference type="Gramene" id="OB05G25400.1">
    <property type="protein sequence ID" value="OB05G25400.1"/>
    <property type="gene ID" value="OB05G25400"/>
</dbReference>
<proteinExistence type="predicted"/>
<evidence type="ECO:0000313" key="2">
    <source>
        <dbReference type="Proteomes" id="UP000006038"/>
    </source>
</evidence>
<reference evidence="1" key="1">
    <citation type="journal article" date="2013" name="Nat. Commun.">
        <title>Whole-genome sequencing of Oryza brachyantha reveals mechanisms underlying Oryza genome evolution.</title>
        <authorList>
            <person name="Chen J."/>
            <person name="Huang Q."/>
            <person name="Gao D."/>
            <person name="Wang J."/>
            <person name="Lang Y."/>
            <person name="Liu T."/>
            <person name="Li B."/>
            <person name="Bai Z."/>
            <person name="Luis Goicoechea J."/>
            <person name="Liang C."/>
            <person name="Chen C."/>
            <person name="Zhang W."/>
            <person name="Sun S."/>
            <person name="Liao Y."/>
            <person name="Zhang X."/>
            <person name="Yang L."/>
            <person name="Song C."/>
            <person name="Wang M."/>
            <person name="Shi J."/>
            <person name="Liu G."/>
            <person name="Liu J."/>
            <person name="Zhou H."/>
            <person name="Zhou W."/>
            <person name="Yu Q."/>
            <person name="An N."/>
            <person name="Chen Y."/>
            <person name="Cai Q."/>
            <person name="Wang B."/>
            <person name="Liu B."/>
            <person name="Min J."/>
            <person name="Huang Y."/>
            <person name="Wu H."/>
            <person name="Li Z."/>
            <person name="Zhang Y."/>
            <person name="Yin Y."/>
            <person name="Song W."/>
            <person name="Jiang J."/>
            <person name="Jackson S.A."/>
            <person name="Wing R.A."/>
            <person name="Wang J."/>
            <person name="Chen M."/>
        </authorList>
    </citation>
    <scope>NUCLEOTIDE SEQUENCE [LARGE SCALE GENOMIC DNA]</scope>
    <source>
        <strain evidence="1">cv. IRGC 101232</strain>
    </source>
</reference>
<dbReference type="Proteomes" id="UP000006038">
    <property type="component" value="Chromosome 5"/>
</dbReference>
<reference evidence="1" key="2">
    <citation type="submission" date="2013-04" db="UniProtKB">
        <authorList>
            <consortium name="EnsemblPlants"/>
        </authorList>
    </citation>
    <scope>IDENTIFICATION</scope>
</reference>
<evidence type="ECO:0000313" key="1">
    <source>
        <dbReference type="EnsemblPlants" id="OB05G25400.1"/>
    </source>
</evidence>
<sequence length="109" mass="12292">MQKPYRAAISAWRNGSAVLSFLTAEFNKTLASSGTLVTRTSNGHDFFLFEDDFAARKHVVMSSPEKFQLFSWLIYTVSRVVFSGWHCSSVVIMLNTFGRGCIMHLFACI</sequence>
<name>J3M7G6_ORYBR</name>
<keyword evidence="2" id="KW-1185">Reference proteome</keyword>
<dbReference type="EnsemblPlants" id="OB05G25400.1">
    <property type="protein sequence ID" value="OB05G25400.1"/>
    <property type="gene ID" value="OB05G25400"/>
</dbReference>
<organism evidence="1">
    <name type="scientific">Oryza brachyantha</name>
    <name type="common">malo sina</name>
    <dbReference type="NCBI Taxonomy" id="4533"/>
    <lineage>
        <taxon>Eukaryota</taxon>
        <taxon>Viridiplantae</taxon>
        <taxon>Streptophyta</taxon>
        <taxon>Embryophyta</taxon>
        <taxon>Tracheophyta</taxon>
        <taxon>Spermatophyta</taxon>
        <taxon>Magnoliopsida</taxon>
        <taxon>Liliopsida</taxon>
        <taxon>Poales</taxon>
        <taxon>Poaceae</taxon>
        <taxon>BOP clade</taxon>
        <taxon>Oryzoideae</taxon>
        <taxon>Oryzeae</taxon>
        <taxon>Oryzinae</taxon>
        <taxon>Oryza</taxon>
    </lineage>
</organism>
<dbReference type="HOGENOM" id="CLU_2188020_0_0_1"/>
<dbReference type="AlphaFoldDB" id="J3M7G6"/>
<accession>J3M7G6</accession>
<protein>
    <submittedName>
        <fullName evidence="1">Uncharacterized protein</fullName>
    </submittedName>
</protein>